<dbReference type="SMART" id="SM00052">
    <property type="entry name" value="EAL"/>
    <property type="match status" value="1"/>
</dbReference>
<feature type="domain" description="EAL" evidence="1">
    <location>
        <begin position="1"/>
        <end position="250"/>
    </location>
</feature>
<dbReference type="InterPro" id="IPR001633">
    <property type="entry name" value="EAL_dom"/>
</dbReference>
<gene>
    <name evidence="2" type="ORF">HBF26_07350</name>
</gene>
<sequence length="252" mass="27936">MSTDHPFELSGTPIAYFQPQQRLDGTVDGAEALARWERPNGDLLTPDQFLPRVGRERGAATLTRRMCVRALALIAWQTAVGRPLNVSVNAPPDVIADPGFVAWLTHELAGTAGDGSLTLELLETPYHGSERRLVRALERLREAGVRIAIDDFGTQASTMRRVRRLPIDEWKIARELVHGVSQCGTRARRLARLMHVGQRLGLRTVLEGVEAPDDLAWAHACCPANTVIQGFAVARPMSFSDTRRWIAGRRIH</sequence>
<accession>A0ABX0Q4P1</accession>
<dbReference type="PANTHER" id="PTHR33121:SF79">
    <property type="entry name" value="CYCLIC DI-GMP PHOSPHODIESTERASE PDED-RELATED"/>
    <property type="match status" value="1"/>
</dbReference>
<dbReference type="PROSITE" id="PS50883">
    <property type="entry name" value="EAL"/>
    <property type="match status" value="1"/>
</dbReference>
<dbReference type="PANTHER" id="PTHR33121">
    <property type="entry name" value="CYCLIC DI-GMP PHOSPHODIESTERASE PDEF"/>
    <property type="match status" value="1"/>
</dbReference>
<proteinExistence type="predicted"/>
<dbReference type="SUPFAM" id="SSF141868">
    <property type="entry name" value="EAL domain-like"/>
    <property type="match status" value="1"/>
</dbReference>
<evidence type="ECO:0000313" key="2">
    <source>
        <dbReference type="EMBL" id="NID04697.1"/>
    </source>
</evidence>
<evidence type="ECO:0000313" key="3">
    <source>
        <dbReference type="Proteomes" id="UP001429601"/>
    </source>
</evidence>
<dbReference type="InterPro" id="IPR035919">
    <property type="entry name" value="EAL_sf"/>
</dbReference>
<dbReference type="InterPro" id="IPR050706">
    <property type="entry name" value="Cyclic-di-GMP_PDE-like"/>
</dbReference>
<protein>
    <submittedName>
        <fullName evidence="2">EAL domain-containing protein</fullName>
    </submittedName>
</protein>
<keyword evidence="3" id="KW-1185">Reference proteome</keyword>
<comment type="caution">
    <text evidence="2">The sequence shown here is derived from an EMBL/GenBank/DDBJ whole genome shotgun (WGS) entry which is preliminary data.</text>
</comment>
<organism evidence="2 3">
    <name type="scientific">Luteibacter jiangsuensis</name>
    <dbReference type="NCBI Taxonomy" id="637577"/>
    <lineage>
        <taxon>Bacteria</taxon>
        <taxon>Pseudomonadati</taxon>
        <taxon>Pseudomonadota</taxon>
        <taxon>Gammaproteobacteria</taxon>
        <taxon>Lysobacterales</taxon>
        <taxon>Rhodanobacteraceae</taxon>
        <taxon>Luteibacter</taxon>
    </lineage>
</organism>
<evidence type="ECO:0000259" key="1">
    <source>
        <dbReference type="PROSITE" id="PS50883"/>
    </source>
</evidence>
<dbReference type="Proteomes" id="UP001429601">
    <property type="component" value="Unassembled WGS sequence"/>
</dbReference>
<name>A0ABX0Q4P1_9GAMM</name>
<reference evidence="2 3" key="1">
    <citation type="journal article" date="2011" name="Curr. Microbiol.">
        <title>Luteibacter jiangsuensis sp. nov.: a methamidophos-degrading bacterium isolated from a methamidophos-manufacturing factory.</title>
        <authorList>
            <person name="Wang L."/>
            <person name="Wang G.L."/>
            <person name="Li S.P."/>
            <person name="Jiang J.D."/>
        </authorList>
    </citation>
    <scope>NUCLEOTIDE SEQUENCE [LARGE SCALE GENOMIC DNA]</scope>
    <source>
        <strain evidence="2 3">CGMCC 1.10133</strain>
    </source>
</reference>
<dbReference type="RefSeq" id="WP_167124615.1">
    <property type="nucleotide sequence ID" value="NZ_JAAQQR010000003.1"/>
</dbReference>
<dbReference type="Gene3D" id="3.20.20.450">
    <property type="entry name" value="EAL domain"/>
    <property type="match status" value="1"/>
</dbReference>
<dbReference type="CDD" id="cd01948">
    <property type="entry name" value="EAL"/>
    <property type="match status" value="1"/>
</dbReference>
<dbReference type="Pfam" id="PF00563">
    <property type="entry name" value="EAL"/>
    <property type="match status" value="1"/>
</dbReference>
<dbReference type="EMBL" id="JAAQQR010000003">
    <property type="protein sequence ID" value="NID04697.1"/>
    <property type="molecule type" value="Genomic_DNA"/>
</dbReference>